<feature type="chain" id="PRO_5015462599" evidence="3">
    <location>
        <begin position="26"/>
        <end position="494"/>
    </location>
</feature>
<reference evidence="4 5" key="1">
    <citation type="submission" date="2018-04" db="EMBL/GenBank/DDBJ databases">
        <title>Genomic Encyclopedia of Archaeal and Bacterial Type Strains, Phase II (KMG-II): from individual species to whole genera.</title>
        <authorList>
            <person name="Goeker M."/>
        </authorList>
    </citation>
    <scope>NUCLEOTIDE SEQUENCE [LARGE SCALE GENOMIC DNA]</scope>
    <source>
        <strain evidence="4 5">DSM 26809</strain>
    </source>
</reference>
<keyword evidence="3" id="KW-0732">Signal</keyword>
<dbReference type="InterPro" id="IPR011050">
    <property type="entry name" value="Pectin_lyase_fold/virulence"/>
</dbReference>
<proteinExistence type="predicted"/>
<dbReference type="PANTHER" id="PTHR42970:SF1">
    <property type="entry name" value="PECTATE LYASE C-RELATED"/>
    <property type="match status" value="1"/>
</dbReference>
<evidence type="ECO:0000256" key="3">
    <source>
        <dbReference type="SAM" id="SignalP"/>
    </source>
</evidence>
<keyword evidence="4" id="KW-0456">Lyase</keyword>
<organism evidence="4 5">
    <name type="scientific">Mucilaginibacter yixingensis</name>
    <dbReference type="NCBI Taxonomy" id="1295612"/>
    <lineage>
        <taxon>Bacteria</taxon>
        <taxon>Pseudomonadati</taxon>
        <taxon>Bacteroidota</taxon>
        <taxon>Sphingobacteriia</taxon>
        <taxon>Sphingobacteriales</taxon>
        <taxon>Sphingobacteriaceae</taxon>
        <taxon>Mucilaginibacter</taxon>
    </lineage>
</organism>
<accession>A0A2T5JFG2</accession>
<dbReference type="GO" id="GO:0016829">
    <property type="term" value="F:lyase activity"/>
    <property type="evidence" value="ECO:0007669"/>
    <property type="project" value="UniProtKB-KW"/>
</dbReference>
<evidence type="ECO:0000256" key="2">
    <source>
        <dbReference type="ARBA" id="ARBA00023180"/>
    </source>
</evidence>
<keyword evidence="5" id="KW-1185">Reference proteome</keyword>
<evidence type="ECO:0000256" key="1">
    <source>
        <dbReference type="ARBA" id="ARBA00022723"/>
    </source>
</evidence>
<dbReference type="AlphaFoldDB" id="A0A2T5JFG2"/>
<protein>
    <submittedName>
        <fullName evidence="4">Pectate lyase</fullName>
    </submittedName>
</protein>
<feature type="signal peptide" evidence="3">
    <location>
        <begin position="1"/>
        <end position="25"/>
    </location>
</feature>
<evidence type="ECO:0000313" key="5">
    <source>
        <dbReference type="Proteomes" id="UP000244168"/>
    </source>
</evidence>
<dbReference type="Proteomes" id="UP000244168">
    <property type="component" value="Unassembled WGS sequence"/>
</dbReference>
<keyword evidence="2" id="KW-0325">Glycoprotein</keyword>
<dbReference type="InterPro" id="IPR012334">
    <property type="entry name" value="Pectin_lyas_fold"/>
</dbReference>
<dbReference type="InterPro" id="IPR052063">
    <property type="entry name" value="Polysaccharide_Lyase_1"/>
</dbReference>
<dbReference type="RefSeq" id="WP_107826564.1">
    <property type="nucleotide sequence ID" value="NZ_CP160205.1"/>
</dbReference>
<evidence type="ECO:0000313" key="4">
    <source>
        <dbReference type="EMBL" id="PTR01145.1"/>
    </source>
</evidence>
<dbReference type="EMBL" id="QAOQ01000001">
    <property type="protein sequence ID" value="PTR01145.1"/>
    <property type="molecule type" value="Genomic_DNA"/>
</dbReference>
<dbReference type="OrthoDB" id="8737820at2"/>
<name>A0A2T5JFG2_9SPHI</name>
<comment type="caution">
    <text evidence="4">The sequence shown here is derived from an EMBL/GenBank/DDBJ whole genome shotgun (WGS) entry which is preliminary data.</text>
</comment>
<dbReference type="Gene3D" id="2.160.20.10">
    <property type="entry name" value="Single-stranded right-handed beta-helix, Pectin lyase-like"/>
    <property type="match status" value="1"/>
</dbReference>
<sequence length="494" mass="53304">MKTFKTPFILLILTLLGFYSSITYAQVPAFPGAEGFGSKASGGRGGKVVQVTNLNDDGDGSLRWALNQFPGKPLIVTFQISGIIELKSVLKINRSDLTIAGQTAPGDGICIKGNAVELNMAKKGGNNGNVIVRCIRFRPGAPIYLGCTGLNIENTHDVIIDHCDFSWANEENIVCYNSKNVTIQWCISSESLFNAWHHKGSRAYSGAIGGQFLSFHHNLLAHHNSRAPRFSGARSNDTCALVDFRNNVVYNSHSKTAAYGGEMMINGGYSRVNMIGNYFKPGPATPGNWVFIHPSWNSACKEAGNWHLAGNKMVGKADLTADNYKGLDLSEIPDEFKIKAKSDSIFTIPGWATLKTQSADDAYQLVLANAGTILPKRDQVDDRIVNETRLGVASGTGSYPAGIKAKGKFVKDFVPSVGHGIIDTAGVVGGWPNYVSKTPLTDSDGDGIPDTWETRNGLNAKDPNDGNALSKTGYTNIENYINSLVSSPYAQQKK</sequence>
<dbReference type="PANTHER" id="PTHR42970">
    <property type="entry name" value="PECTATE LYASE C-RELATED"/>
    <property type="match status" value="1"/>
</dbReference>
<dbReference type="GO" id="GO:0046872">
    <property type="term" value="F:metal ion binding"/>
    <property type="evidence" value="ECO:0007669"/>
    <property type="project" value="UniProtKB-KW"/>
</dbReference>
<keyword evidence="1" id="KW-0479">Metal-binding</keyword>
<gene>
    <name evidence="4" type="ORF">C8P68_101378</name>
</gene>
<dbReference type="SUPFAM" id="SSF51126">
    <property type="entry name" value="Pectin lyase-like"/>
    <property type="match status" value="1"/>
</dbReference>